<dbReference type="Gene3D" id="2.40.480.10">
    <property type="entry name" value="Allene oxide cyclase-like"/>
    <property type="match status" value="1"/>
</dbReference>
<organism evidence="2 3">
    <name type="scientific">Naumannella cuiyingiana</name>
    <dbReference type="NCBI Taxonomy" id="1347891"/>
    <lineage>
        <taxon>Bacteria</taxon>
        <taxon>Bacillati</taxon>
        <taxon>Actinomycetota</taxon>
        <taxon>Actinomycetes</taxon>
        <taxon>Propionibacteriales</taxon>
        <taxon>Propionibacteriaceae</taxon>
        <taxon>Naumannella</taxon>
    </lineage>
</organism>
<dbReference type="RefSeq" id="WP_179444441.1">
    <property type="nucleotide sequence ID" value="NZ_JACBZS010000001.1"/>
</dbReference>
<feature type="region of interest" description="Disordered" evidence="1">
    <location>
        <begin position="1"/>
        <end position="23"/>
    </location>
</feature>
<proteinExistence type="predicted"/>
<protein>
    <recommendedName>
        <fullName evidence="4">Dirigent protein</fullName>
    </recommendedName>
</protein>
<gene>
    <name evidence="2" type="ORF">GGQ54_001051</name>
</gene>
<sequence>MAASTSWAIASPGDNGEDATSPKNLPGVRVLNLTWKREHAQINDIAPEGFSSGDTVQFAFSIAGEKKGSADYSCTVVQANFLCDGILRLSDGDIYVSTGPVDDSGPAAIVGGTGAYFGVRGEFVKTANAEDTAGTYNLRFRR</sequence>
<evidence type="ECO:0000313" key="3">
    <source>
        <dbReference type="Proteomes" id="UP000527616"/>
    </source>
</evidence>
<dbReference type="Proteomes" id="UP000527616">
    <property type="component" value="Unassembled WGS sequence"/>
</dbReference>
<dbReference type="InterPro" id="IPR044859">
    <property type="entry name" value="Allene_oxi_cyc_Dirigent"/>
</dbReference>
<dbReference type="AlphaFoldDB" id="A0A7Z0IKF9"/>
<evidence type="ECO:0008006" key="4">
    <source>
        <dbReference type="Google" id="ProtNLM"/>
    </source>
</evidence>
<keyword evidence="3" id="KW-1185">Reference proteome</keyword>
<name>A0A7Z0IKF9_9ACTN</name>
<accession>A0A7Z0IKF9</accession>
<reference evidence="2 3" key="1">
    <citation type="submission" date="2020-07" db="EMBL/GenBank/DDBJ databases">
        <title>Sequencing the genomes of 1000 actinobacteria strains.</title>
        <authorList>
            <person name="Klenk H.-P."/>
        </authorList>
    </citation>
    <scope>NUCLEOTIDE SEQUENCE [LARGE SCALE GENOMIC DNA]</scope>
    <source>
        <strain evidence="2 3">DSM 103164</strain>
    </source>
</reference>
<evidence type="ECO:0000256" key="1">
    <source>
        <dbReference type="SAM" id="MobiDB-lite"/>
    </source>
</evidence>
<comment type="caution">
    <text evidence="2">The sequence shown here is derived from an EMBL/GenBank/DDBJ whole genome shotgun (WGS) entry which is preliminary data.</text>
</comment>
<dbReference type="EMBL" id="JACBZS010000001">
    <property type="protein sequence ID" value="NYI70491.1"/>
    <property type="molecule type" value="Genomic_DNA"/>
</dbReference>
<evidence type="ECO:0000313" key="2">
    <source>
        <dbReference type="EMBL" id="NYI70491.1"/>
    </source>
</evidence>